<proteinExistence type="predicted"/>
<dbReference type="InterPro" id="IPR002104">
    <property type="entry name" value="Integrase_catalytic"/>
</dbReference>
<feature type="domain" description="Tyr recombinase" evidence="2">
    <location>
        <begin position="487"/>
        <end position="676"/>
    </location>
</feature>
<dbReference type="Pfam" id="PF00589">
    <property type="entry name" value="Phage_integrase"/>
    <property type="match status" value="1"/>
</dbReference>
<dbReference type="InterPro" id="IPR011010">
    <property type="entry name" value="DNA_brk_join_enz"/>
</dbReference>
<dbReference type="SUPFAM" id="SSF56349">
    <property type="entry name" value="DNA breaking-rejoining enzymes"/>
    <property type="match status" value="1"/>
</dbReference>
<evidence type="ECO:0000313" key="3">
    <source>
        <dbReference type="EMBL" id="TMV14588.1"/>
    </source>
</evidence>
<gene>
    <name evidence="3" type="ORF">FGK64_00950</name>
</gene>
<protein>
    <recommendedName>
        <fullName evidence="2">Tyr recombinase domain-containing protein</fullName>
    </recommendedName>
</protein>
<dbReference type="PROSITE" id="PS51898">
    <property type="entry name" value="TYR_RECOMBINASE"/>
    <property type="match status" value="1"/>
</dbReference>
<dbReference type="InterPro" id="IPR013762">
    <property type="entry name" value="Integrase-like_cat_sf"/>
</dbReference>
<evidence type="ECO:0000259" key="2">
    <source>
        <dbReference type="PROSITE" id="PS51898"/>
    </source>
</evidence>
<comment type="caution">
    <text evidence="3">The sequence shown here is derived from an EMBL/GenBank/DDBJ whole genome shotgun (WGS) entry which is preliminary data.</text>
</comment>
<keyword evidence="1" id="KW-0233">DNA recombination</keyword>
<name>A0ABY2XC37_9RHOB</name>
<dbReference type="Proteomes" id="UP001191082">
    <property type="component" value="Unassembled WGS sequence"/>
</dbReference>
<evidence type="ECO:0000256" key="1">
    <source>
        <dbReference type="ARBA" id="ARBA00023172"/>
    </source>
</evidence>
<accession>A0ABY2XC37</accession>
<sequence>MSLQDKIREHLEITGLSMRALSMEAGLYPKAVATILNRPGHRPGRKILDALGRAMNVELPDTEPRTTYAQLITRLGIATGDRDVDSRNRRLRSRVNTVLRAAEWVPETEEVDRRRAVELFAGWSAATLGLAPRSFHSYKSDFMTAIDLACGGNRKQSIRDVSGLHRDIYEAIQSSTLPEDLKLNAGAFFFFLDRERLLPSQVDTHVLLQYFHYRCDDTAKTEAVCRKHVKRIAGLCCRLALEPAFAEYGFHCVDHPFGDQRDKYDVPVSTLEGFLREFDGPFTRWVMGMESREGLSHADFVAHLDREDAEKKVTGKLALLKPRKGGKKKTEAERKSAGFLVEDETWSEATLANRRGILVAGAKALFASTGYLIESVEEYSDPTVVEAVLEAVTAANSSKEFPSSYASTMGKAIKKMARDYVGRPDTEIDDIASLISDYSTGSKGIAERNKAKLRKIVGEKEQRLLDLGEILTDEVNARLDRSVRQHPGMKRLDCLDVEMARDMMCVVASDILLARAPRKANATGIKLSWISWREGLATITVPNIEVKMRDGSDPDLPIPLGGNESRRLRLYIDKVRCRVLREGDDRNPYLFPFQAITGAPGQAYSGLPERLMRHTKRVVGIRMNPHLYRHFLGWLWLREDPNRLPDVQRLLGHKTLETTLEFYAEIDETLALERWQKHLTKRKIRGTRS</sequence>
<dbReference type="Gene3D" id="1.10.443.10">
    <property type="entry name" value="Intergrase catalytic core"/>
    <property type="match status" value="1"/>
</dbReference>
<evidence type="ECO:0000313" key="4">
    <source>
        <dbReference type="Proteomes" id="UP001191082"/>
    </source>
</evidence>
<reference evidence="3 4" key="1">
    <citation type="submission" date="2019-05" db="EMBL/GenBank/DDBJ databases">
        <title>Marivita sp. nov. isolated from sea sediment.</title>
        <authorList>
            <person name="Kim W."/>
        </authorList>
    </citation>
    <scope>NUCLEOTIDE SEQUENCE [LARGE SCALE GENOMIC DNA]</scope>
    <source>
        <strain evidence="3 4">CAU 1492</strain>
    </source>
</reference>
<organism evidence="3 4">
    <name type="scientific">Arenibacterium halophilum</name>
    <dbReference type="NCBI Taxonomy" id="2583821"/>
    <lineage>
        <taxon>Bacteria</taxon>
        <taxon>Pseudomonadati</taxon>
        <taxon>Pseudomonadota</taxon>
        <taxon>Alphaproteobacteria</taxon>
        <taxon>Rhodobacterales</taxon>
        <taxon>Paracoccaceae</taxon>
        <taxon>Arenibacterium</taxon>
    </lineage>
</organism>
<keyword evidence="4" id="KW-1185">Reference proteome</keyword>
<dbReference type="RefSeq" id="WP_138861939.1">
    <property type="nucleotide sequence ID" value="NZ_VCPC01000001.1"/>
</dbReference>
<dbReference type="EMBL" id="VCPC01000001">
    <property type="protein sequence ID" value="TMV14588.1"/>
    <property type="molecule type" value="Genomic_DNA"/>
</dbReference>